<proteinExistence type="predicted"/>
<sequence>MVYKVYMHVYTGSTWVYGVYMGIGCTWVYKVHIGVQSVHGCTGGPDGIPNWVLKEFAFVLAPPVCEIINTSFFNNALLGIWKCADVTPFPKVKRIEDLTKVLRPISLTPTLVQEHLKPAILEKLGSDKYGCIPKTSTTHALINMLHSWSEATDGTSSDVRRHRFCISMEIAISESELASDCFSEWKSTPAGVPQGTKLGPWLFIVMIDDLKSQSAQGLFKYVDDTTSTKLLEKDNLVQLNY</sequence>
<dbReference type="KEGG" id="aten:116293859"/>
<reference evidence="2" key="1">
    <citation type="submission" date="2025-08" db="UniProtKB">
        <authorList>
            <consortium name="RefSeq"/>
        </authorList>
    </citation>
    <scope>IDENTIFICATION</scope>
    <source>
        <tissue evidence="2">Tentacle</tissue>
    </source>
</reference>
<dbReference type="InParanoid" id="A0A6P8HX03"/>
<dbReference type="RefSeq" id="XP_031557210.1">
    <property type="nucleotide sequence ID" value="XM_031701350.1"/>
</dbReference>
<dbReference type="OrthoDB" id="5982943at2759"/>
<dbReference type="PROSITE" id="PS51257">
    <property type="entry name" value="PROKAR_LIPOPROTEIN"/>
    <property type="match status" value="1"/>
</dbReference>
<name>A0A6P8HX03_ACTTE</name>
<dbReference type="AlphaFoldDB" id="A0A6P8HX03"/>
<dbReference type="PANTHER" id="PTHR47510:SF3">
    <property type="entry name" value="ENDO_EXONUCLEASE_PHOSPHATASE DOMAIN-CONTAINING PROTEIN"/>
    <property type="match status" value="1"/>
</dbReference>
<organism evidence="1 2">
    <name type="scientific">Actinia tenebrosa</name>
    <name type="common">Australian red waratah sea anemone</name>
    <dbReference type="NCBI Taxonomy" id="6105"/>
    <lineage>
        <taxon>Eukaryota</taxon>
        <taxon>Metazoa</taxon>
        <taxon>Cnidaria</taxon>
        <taxon>Anthozoa</taxon>
        <taxon>Hexacorallia</taxon>
        <taxon>Actiniaria</taxon>
        <taxon>Actiniidae</taxon>
        <taxon>Actinia</taxon>
    </lineage>
</organism>
<evidence type="ECO:0000313" key="2">
    <source>
        <dbReference type="RefSeq" id="XP_031557210.1"/>
    </source>
</evidence>
<keyword evidence="1" id="KW-1185">Reference proteome</keyword>
<protein>
    <submittedName>
        <fullName evidence="2">Uncharacterized protein LOC116293859</fullName>
    </submittedName>
</protein>
<dbReference type="GeneID" id="116293859"/>
<dbReference type="Proteomes" id="UP000515163">
    <property type="component" value="Unplaced"/>
</dbReference>
<accession>A0A6P8HX03</accession>
<evidence type="ECO:0000313" key="1">
    <source>
        <dbReference type="Proteomes" id="UP000515163"/>
    </source>
</evidence>
<gene>
    <name evidence="2" type="primary">LOC116293859</name>
</gene>
<dbReference type="PANTHER" id="PTHR47510">
    <property type="entry name" value="REVERSE TRANSCRIPTASE DOMAIN-CONTAINING PROTEIN"/>
    <property type="match status" value="1"/>
</dbReference>